<dbReference type="EMBL" id="HACA01020548">
    <property type="protein sequence ID" value="CDW37909.1"/>
    <property type="molecule type" value="Transcribed_RNA"/>
</dbReference>
<organism evidence="1">
    <name type="scientific">Lepeophtheirus salmonis</name>
    <name type="common">Salmon louse</name>
    <name type="synonym">Caligus salmonis</name>
    <dbReference type="NCBI Taxonomy" id="72036"/>
    <lineage>
        <taxon>Eukaryota</taxon>
        <taxon>Metazoa</taxon>
        <taxon>Ecdysozoa</taxon>
        <taxon>Arthropoda</taxon>
        <taxon>Crustacea</taxon>
        <taxon>Multicrustacea</taxon>
        <taxon>Hexanauplia</taxon>
        <taxon>Copepoda</taxon>
        <taxon>Siphonostomatoida</taxon>
        <taxon>Caligidae</taxon>
        <taxon>Lepeophtheirus</taxon>
    </lineage>
</organism>
<proteinExistence type="predicted"/>
<name>A0A0K2UI31_LEPSM</name>
<reference evidence="1" key="1">
    <citation type="submission" date="2014-05" db="EMBL/GenBank/DDBJ databases">
        <authorList>
            <person name="Chronopoulou M."/>
        </authorList>
    </citation>
    <scope>NUCLEOTIDE SEQUENCE</scope>
    <source>
        <tissue evidence="1">Whole organism</tissue>
    </source>
</reference>
<evidence type="ECO:0000313" key="1">
    <source>
        <dbReference type="EMBL" id="CDW37909.1"/>
    </source>
</evidence>
<sequence>MMNARNAQRICSVMIRRKQTIVNNFLEFLGSSTTPTTFRAIATQEEEFVVTLSS</sequence>
<protein>
    <submittedName>
        <fullName evidence="1">Uncharacterized protein</fullName>
    </submittedName>
</protein>
<dbReference type="AlphaFoldDB" id="A0A0K2UI31"/>
<accession>A0A0K2UI31</accession>